<dbReference type="Proteomes" id="UP001327560">
    <property type="component" value="Chromosome 6"/>
</dbReference>
<dbReference type="PANTHER" id="PTHR37381:SF1">
    <property type="entry name" value="PENTATRICOPEPTIDE REPEAT (PPR) SUPERFAMILY PROTEIN"/>
    <property type="match status" value="1"/>
</dbReference>
<dbReference type="PANTHER" id="PTHR37381">
    <property type="entry name" value="PENTATRICOPEPTIDE REPEAT (PPR) SUPERFAMILY PROTEIN"/>
    <property type="match status" value="1"/>
</dbReference>
<proteinExistence type="predicted"/>
<dbReference type="AlphaFoldDB" id="A0AAQ3QK50"/>
<keyword evidence="2" id="KW-1185">Reference proteome</keyword>
<dbReference type="EMBL" id="CP136895">
    <property type="protein sequence ID" value="WOL11070.1"/>
    <property type="molecule type" value="Genomic_DNA"/>
</dbReference>
<organism evidence="1 2">
    <name type="scientific">Canna indica</name>
    <name type="common">Indian-shot</name>
    <dbReference type="NCBI Taxonomy" id="4628"/>
    <lineage>
        <taxon>Eukaryota</taxon>
        <taxon>Viridiplantae</taxon>
        <taxon>Streptophyta</taxon>
        <taxon>Embryophyta</taxon>
        <taxon>Tracheophyta</taxon>
        <taxon>Spermatophyta</taxon>
        <taxon>Magnoliopsida</taxon>
        <taxon>Liliopsida</taxon>
        <taxon>Zingiberales</taxon>
        <taxon>Cannaceae</taxon>
        <taxon>Canna</taxon>
    </lineage>
</organism>
<name>A0AAQ3QK50_9LILI</name>
<evidence type="ECO:0008006" key="3">
    <source>
        <dbReference type="Google" id="ProtNLM"/>
    </source>
</evidence>
<sequence>MVMPLTVLSSPPAASALSCRSLHGHRTSSAPSNSHLLLLLGRWNSSPLSAHAHFSSSCTHPKCTTSVRASCDDKGGGVGDADGSRPSLLDEELLRRISAARDADQALEIIAEARGSSVPGVIGTDDCHSIIEAAFFRGDPDLALSVLNAMRASFVRGAAEKASSLERWAWARPDVSSYSLMVQRLAAALRVTDAIRVISYVSRIGVSSGEEVPFGMVVQCPSCMVAVAVAQPQHGIQVASCSQCRYQYELVSGDIVNIESEEISVDISQWEKTLRFLQIKKDSIPAALHSIVVCTPSGTARTHKFATRTVELPAQEGERVTISLAAPSNVYREIGPVKLSTRSPGFSPGEPMCLTNHTNGKVSQLLRSPAKNGNSFFLSPYILFPSLAVLSSGDAMSAIIDPTLSRLVAVAAVASVALETTLTRIVLPEMRKLPQRMVDVVALKQQLLSQYDLLQSRIKELRQAAEREVWMLARMCQLENKIVAVGEPSYRARRSRVKRVRKSLESSLLARIELIDSYARISSMIEIEVEMDSDVLAAEAVGNAENIAQQIQQIMEIENLEERWRVQAEANDEVERLLSSQEASTELV</sequence>
<reference evidence="1 2" key="1">
    <citation type="submission" date="2023-10" db="EMBL/GenBank/DDBJ databases">
        <title>Chromosome-scale genome assembly provides insights into flower coloration mechanisms of Canna indica.</title>
        <authorList>
            <person name="Li C."/>
        </authorList>
    </citation>
    <scope>NUCLEOTIDE SEQUENCE [LARGE SCALE GENOMIC DNA]</scope>
    <source>
        <tissue evidence="1">Flower</tissue>
    </source>
</reference>
<gene>
    <name evidence="1" type="ORF">Cni_G19831</name>
</gene>
<protein>
    <recommendedName>
        <fullName evidence="3">Pentatricopeptide repeat-containing protein</fullName>
    </recommendedName>
</protein>
<evidence type="ECO:0000313" key="1">
    <source>
        <dbReference type="EMBL" id="WOL11070.1"/>
    </source>
</evidence>
<evidence type="ECO:0000313" key="2">
    <source>
        <dbReference type="Proteomes" id="UP001327560"/>
    </source>
</evidence>
<accession>A0AAQ3QK50</accession>